<reference evidence="8 9" key="1">
    <citation type="journal article" date="2023" name="Elife">
        <title>Identification of key yeast species and microbe-microbe interactions impacting larval growth of Drosophila in the wild.</title>
        <authorList>
            <person name="Mure A."/>
            <person name="Sugiura Y."/>
            <person name="Maeda R."/>
            <person name="Honda K."/>
            <person name="Sakurai N."/>
            <person name="Takahashi Y."/>
            <person name="Watada M."/>
            <person name="Katoh T."/>
            <person name="Gotoh A."/>
            <person name="Gotoh Y."/>
            <person name="Taniguchi I."/>
            <person name="Nakamura K."/>
            <person name="Hayashi T."/>
            <person name="Katayama T."/>
            <person name="Uemura T."/>
            <person name="Hattori Y."/>
        </authorList>
    </citation>
    <scope>NUCLEOTIDE SEQUENCE [LARGE SCALE GENOMIC DNA]</scope>
    <source>
        <strain evidence="8 9">SB-73</strain>
    </source>
</reference>
<evidence type="ECO:0000256" key="3">
    <source>
        <dbReference type="ARBA" id="ARBA00022692"/>
    </source>
</evidence>
<dbReference type="InterPro" id="IPR043216">
    <property type="entry name" value="PAP-like"/>
</dbReference>
<evidence type="ECO:0000313" key="9">
    <source>
        <dbReference type="Proteomes" id="UP001362899"/>
    </source>
</evidence>
<feature type="transmembrane region" description="Helical" evidence="6">
    <location>
        <begin position="95"/>
        <end position="116"/>
    </location>
</feature>
<feature type="transmembrane region" description="Helical" evidence="6">
    <location>
        <begin position="17"/>
        <end position="41"/>
    </location>
</feature>
<feature type="transmembrane region" description="Helical" evidence="6">
    <location>
        <begin position="220"/>
        <end position="241"/>
    </location>
</feature>
<proteinExistence type="inferred from homology"/>
<feature type="transmembrane region" description="Helical" evidence="6">
    <location>
        <begin position="162"/>
        <end position="181"/>
    </location>
</feature>
<dbReference type="InterPro" id="IPR036938">
    <property type="entry name" value="PAP2/HPO_sf"/>
</dbReference>
<keyword evidence="4 6" id="KW-1133">Transmembrane helix</keyword>
<name>A0AAV5REL0_STABA</name>
<dbReference type="SMART" id="SM00014">
    <property type="entry name" value="acidPPc"/>
    <property type="match status" value="1"/>
</dbReference>
<feature type="domain" description="Phosphatidic acid phosphatase type 2/haloperoxidase" evidence="7">
    <location>
        <begin position="96"/>
        <end position="238"/>
    </location>
</feature>
<evidence type="ECO:0000259" key="7">
    <source>
        <dbReference type="SMART" id="SM00014"/>
    </source>
</evidence>
<feature type="transmembrane region" description="Helical" evidence="6">
    <location>
        <begin position="61"/>
        <end position="83"/>
    </location>
</feature>
<dbReference type="SUPFAM" id="SSF48317">
    <property type="entry name" value="Acid phosphatase/Vanadium-dependent haloperoxidase"/>
    <property type="match status" value="1"/>
</dbReference>
<gene>
    <name evidence="8" type="ORF">DASB73_003600</name>
</gene>
<evidence type="ECO:0000256" key="2">
    <source>
        <dbReference type="ARBA" id="ARBA00008816"/>
    </source>
</evidence>
<dbReference type="Gene3D" id="1.20.144.10">
    <property type="entry name" value="Phosphatidic acid phosphatase type 2/haloperoxidase"/>
    <property type="match status" value="1"/>
</dbReference>
<comment type="caution">
    <text evidence="8">The sequence shown here is derived from an EMBL/GenBank/DDBJ whole genome shotgun (WGS) entry which is preliminary data.</text>
</comment>
<dbReference type="GO" id="GO:0006644">
    <property type="term" value="P:phospholipid metabolic process"/>
    <property type="evidence" value="ECO:0007669"/>
    <property type="project" value="InterPro"/>
</dbReference>
<dbReference type="AlphaFoldDB" id="A0AAV5REL0"/>
<evidence type="ECO:0000256" key="1">
    <source>
        <dbReference type="ARBA" id="ARBA00004141"/>
    </source>
</evidence>
<keyword evidence="9" id="KW-1185">Reference proteome</keyword>
<evidence type="ECO:0000256" key="6">
    <source>
        <dbReference type="SAM" id="Phobius"/>
    </source>
</evidence>
<dbReference type="Proteomes" id="UP001362899">
    <property type="component" value="Unassembled WGS sequence"/>
</dbReference>
<feature type="transmembrane region" description="Helical" evidence="6">
    <location>
        <begin position="193"/>
        <end position="214"/>
    </location>
</feature>
<dbReference type="PANTHER" id="PTHR10165:SF35">
    <property type="entry name" value="RE23632P"/>
    <property type="match status" value="1"/>
</dbReference>
<dbReference type="GO" id="GO:0016020">
    <property type="term" value="C:membrane"/>
    <property type="evidence" value="ECO:0007669"/>
    <property type="project" value="UniProtKB-SubCell"/>
</dbReference>
<protein>
    <submittedName>
        <fullName evidence="8">Bifunctional diacylglycerol diphosphate phosphatase/phosphatidate phosphatase</fullName>
    </submittedName>
</protein>
<organism evidence="8 9">
    <name type="scientific">Starmerella bacillaris</name>
    <name type="common">Yeast</name>
    <name type="synonym">Candida zemplinina</name>
    <dbReference type="NCBI Taxonomy" id="1247836"/>
    <lineage>
        <taxon>Eukaryota</taxon>
        <taxon>Fungi</taxon>
        <taxon>Dikarya</taxon>
        <taxon>Ascomycota</taxon>
        <taxon>Saccharomycotina</taxon>
        <taxon>Dipodascomycetes</taxon>
        <taxon>Dipodascales</taxon>
        <taxon>Trichomonascaceae</taxon>
        <taxon>Starmerella</taxon>
    </lineage>
</organism>
<dbReference type="GO" id="GO:0008195">
    <property type="term" value="F:phosphatidate phosphatase activity"/>
    <property type="evidence" value="ECO:0007669"/>
    <property type="project" value="TreeGrafter"/>
</dbReference>
<dbReference type="EMBL" id="BTGC01000001">
    <property type="protein sequence ID" value="GMM49402.1"/>
    <property type="molecule type" value="Genomic_DNA"/>
</dbReference>
<dbReference type="GO" id="GO:0046839">
    <property type="term" value="P:phospholipid dephosphorylation"/>
    <property type="evidence" value="ECO:0007669"/>
    <property type="project" value="TreeGrafter"/>
</dbReference>
<dbReference type="PANTHER" id="PTHR10165">
    <property type="entry name" value="LIPID PHOSPHATE PHOSPHATASE"/>
    <property type="match status" value="1"/>
</dbReference>
<comment type="subcellular location">
    <subcellularLocation>
        <location evidence="1">Membrane</location>
        <topology evidence="1">Multi-pass membrane protein</topology>
    </subcellularLocation>
</comment>
<sequence>MGISAWFSRPHPDYRHAAALAVTIFLIIITIPFEVIIAPFAREFRLDNHSISYPYVENELVPAPLLLVFAFIIPACIIGYPLLAESTRRKHISLILGLLLSLATTIAVVDVAKIAIGNQRPDFIERCKPRAGTSETTYNKVLDVCTNPNMGMVWEGCKSTPSGHSALSFAGLGFLAIYLEFLIRESMPLRFKLLRWIPALPILLAAFVALSRIVDHKHHWLDIIAGGSLGLAFACFSYWYVVLETERARIAHAV</sequence>
<dbReference type="InterPro" id="IPR000326">
    <property type="entry name" value="PAP2/HPO"/>
</dbReference>
<evidence type="ECO:0000313" key="8">
    <source>
        <dbReference type="EMBL" id="GMM49402.1"/>
    </source>
</evidence>
<keyword evidence="3 6" id="KW-0812">Transmembrane</keyword>
<accession>A0AAV5REL0</accession>
<dbReference type="Pfam" id="PF01569">
    <property type="entry name" value="PAP2"/>
    <property type="match status" value="1"/>
</dbReference>
<keyword evidence="5 6" id="KW-0472">Membrane</keyword>
<comment type="similarity">
    <text evidence="2">Belongs to the PA-phosphatase related phosphoesterase family.</text>
</comment>
<evidence type="ECO:0000256" key="4">
    <source>
        <dbReference type="ARBA" id="ARBA00022989"/>
    </source>
</evidence>
<dbReference type="CDD" id="cd03390">
    <property type="entry name" value="PAP2_containing_1_like"/>
    <property type="match status" value="1"/>
</dbReference>
<evidence type="ECO:0000256" key="5">
    <source>
        <dbReference type="ARBA" id="ARBA00023136"/>
    </source>
</evidence>